<dbReference type="InterPro" id="IPR050979">
    <property type="entry name" value="LD-transpeptidase"/>
</dbReference>
<accession>A0A1I2WSS2</accession>
<keyword evidence="7" id="KW-0812">Transmembrane</keyword>
<proteinExistence type="predicted"/>
<dbReference type="CDD" id="cd16913">
    <property type="entry name" value="YkuD_like"/>
    <property type="match status" value="1"/>
</dbReference>
<comment type="pathway">
    <text evidence="1 6">Cell wall biogenesis; peptidoglycan biosynthesis.</text>
</comment>
<evidence type="ECO:0000256" key="6">
    <source>
        <dbReference type="PROSITE-ProRule" id="PRU01373"/>
    </source>
</evidence>
<dbReference type="Gene3D" id="3.10.20.800">
    <property type="match status" value="1"/>
</dbReference>
<keyword evidence="3 6" id="KW-0133">Cell shape</keyword>
<dbReference type="PANTHER" id="PTHR30582">
    <property type="entry name" value="L,D-TRANSPEPTIDASE"/>
    <property type="match status" value="1"/>
</dbReference>
<evidence type="ECO:0000256" key="7">
    <source>
        <dbReference type="SAM" id="Phobius"/>
    </source>
</evidence>
<evidence type="ECO:0000313" key="9">
    <source>
        <dbReference type="EMBL" id="SFH04252.1"/>
    </source>
</evidence>
<dbReference type="GO" id="GO:0071972">
    <property type="term" value="F:peptidoglycan L,D-transpeptidase activity"/>
    <property type="evidence" value="ECO:0007669"/>
    <property type="project" value="TreeGrafter"/>
</dbReference>
<feature type="active site" description="Nucleophile" evidence="6">
    <location>
        <position position="483"/>
    </location>
</feature>
<dbReference type="InterPro" id="IPR038063">
    <property type="entry name" value="Transpep_catalytic_dom"/>
</dbReference>
<dbReference type="GO" id="GO:0005576">
    <property type="term" value="C:extracellular region"/>
    <property type="evidence" value="ECO:0007669"/>
    <property type="project" value="TreeGrafter"/>
</dbReference>
<protein>
    <submittedName>
        <fullName evidence="9">Putative peptidoglycan binding domain-containing protein</fullName>
    </submittedName>
</protein>
<dbReference type="STRING" id="341036.SAMN05660649_03629"/>
<organism evidence="9 10">
    <name type="scientific">Desulfotruncus arcticus DSM 17038</name>
    <dbReference type="NCBI Taxonomy" id="1121424"/>
    <lineage>
        <taxon>Bacteria</taxon>
        <taxon>Bacillati</taxon>
        <taxon>Bacillota</taxon>
        <taxon>Clostridia</taxon>
        <taxon>Eubacteriales</taxon>
        <taxon>Desulfallaceae</taxon>
        <taxon>Desulfotruncus</taxon>
    </lineage>
</organism>
<dbReference type="Proteomes" id="UP000199337">
    <property type="component" value="Unassembled WGS sequence"/>
</dbReference>
<dbReference type="AlphaFoldDB" id="A0A1I2WSS2"/>
<evidence type="ECO:0000256" key="1">
    <source>
        <dbReference type="ARBA" id="ARBA00004752"/>
    </source>
</evidence>
<gene>
    <name evidence="9" type="ORF">SAMN05660649_03629</name>
</gene>
<dbReference type="UniPathway" id="UPA00219"/>
<dbReference type="Pfam" id="PF12229">
    <property type="entry name" value="PG_binding_4"/>
    <property type="match status" value="2"/>
</dbReference>
<dbReference type="InterPro" id="IPR022029">
    <property type="entry name" value="YoaR-like_PG-bd"/>
</dbReference>
<dbReference type="SUPFAM" id="SSF143985">
    <property type="entry name" value="L,D-transpeptidase pre-catalytic domain-like"/>
    <property type="match status" value="1"/>
</dbReference>
<dbReference type="PANTHER" id="PTHR30582:SF33">
    <property type="entry name" value="EXPORTED PROTEIN"/>
    <property type="match status" value="1"/>
</dbReference>
<keyword evidence="2" id="KW-0808">Transferase</keyword>
<dbReference type="InterPro" id="IPR038054">
    <property type="entry name" value="LD_TPept-like_central_sf"/>
</dbReference>
<evidence type="ECO:0000256" key="2">
    <source>
        <dbReference type="ARBA" id="ARBA00022679"/>
    </source>
</evidence>
<dbReference type="InterPro" id="IPR005490">
    <property type="entry name" value="LD_TPept_cat_dom"/>
</dbReference>
<feature type="transmembrane region" description="Helical" evidence="7">
    <location>
        <begin position="67"/>
        <end position="87"/>
    </location>
</feature>
<keyword evidence="7" id="KW-0472">Membrane</keyword>
<dbReference type="PROSITE" id="PS52029">
    <property type="entry name" value="LD_TPASE"/>
    <property type="match status" value="1"/>
</dbReference>
<dbReference type="SUPFAM" id="SSF141523">
    <property type="entry name" value="L,D-transpeptidase catalytic domain-like"/>
    <property type="match status" value="1"/>
</dbReference>
<evidence type="ECO:0000259" key="8">
    <source>
        <dbReference type="PROSITE" id="PS52029"/>
    </source>
</evidence>
<dbReference type="Pfam" id="PF03734">
    <property type="entry name" value="YkuD"/>
    <property type="match status" value="1"/>
</dbReference>
<feature type="active site" description="Proton donor/acceptor" evidence="6">
    <location>
        <position position="462"/>
    </location>
</feature>
<feature type="domain" description="L,D-TPase catalytic" evidence="8">
    <location>
        <begin position="388"/>
        <end position="507"/>
    </location>
</feature>
<keyword evidence="5 6" id="KW-0961">Cell wall biogenesis/degradation</keyword>
<reference evidence="10" key="1">
    <citation type="submission" date="2016-10" db="EMBL/GenBank/DDBJ databases">
        <authorList>
            <person name="Varghese N."/>
            <person name="Submissions S."/>
        </authorList>
    </citation>
    <scope>NUCLEOTIDE SEQUENCE [LARGE SCALE GENOMIC DNA]</scope>
    <source>
        <strain evidence="10">DSM 17038</strain>
    </source>
</reference>
<dbReference type="Gene3D" id="2.40.440.10">
    <property type="entry name" value="L,D-transpeptidase catalytic domain-like"/>
    <property type="match status" value="1"/>
</dbReference>
<keyword evidence="7" id="KW-1133">Transmembrane helix</keyword>
<dbReference type="RefSeq" id="WP_238456529.1">
    <property type="nucleotide sequence ID" value="NZ_FOOX01000014.1"/>
</dbReference>
<dbReference type="EMBL" id="FOOX01000014">
    <property type="protein sequence ID" value="SFH04252.1"/>
    <property type="molecule type" value="Genomic_DNA"/>
</dbReference>
<evidence type="ECO:0000313" key="10">
    <source>
        <dbReference type="Proteomes" id="UP000199337"/>
    </source>
</evidence>
<dbReference type="GO" id="GO:0008360">
    <property type="term" value="P:regulation of cell shape"/>
    <property type="evidence" value="ECO:0007669"/>
    <property type="project" value="UniProtKB-UniRule"/>
</dbReference>
<evidence type="ECO:0000256" key="3">
    <source>
        <dbReference type="ARBA" id="ARBA00022960"/>
    </source>
</evidence>
<keyword evidence="4 6" id="KW-0573">Peptidoglycan synthesis</keyword>
<name>A0A1I2WSS2_9FIRM</name>
<dbReference type="GO" id="GO:0016740">
    <property type="term" value="F:transferase activity"/>
    <property type="evidence" value="ECO:0007669"/>
    <property type="project" value="UniProtKB-KW"/>
</dbReference>
<dbReference type="GO" id="GO:0018104">
    <property type="term" value="P:peptidoglycan-protein cross-linking"/>
    <property type="evidence" value="ECO:0007669"/>
    <property type="project" value="TreeGrafter"/>
</dbReference>
<keyword evidence="10" id="KW-1185">Reference proteome</keyword>
<evidence type="ECO:0000256" key="5">
    <source>
        <dbReference type="ARBA" id="ARBA00023316"/>
    </source>
</evidence>
<sequence length="509" mass="58216">MLIFISLTAAKTPARRELSGDKLEISATKVQVGSKPHLNQVFFIEGISSMKNININKLFKSRFTRNIILIISIYLLISLYFVNHFFFNTVINRVNVSFKAHDDVDQIMRSYVKDYKLQLIERDGKTEEITGQAIRMQYNEDNSLSEIYRTKNALKWLGSLFKGQKYYVNDLFFYNADDLDSKINDLNCLNNNIIEPRNVGFKYSNGSYEMVEEVYGNKILKDKLHEVIKTSILNGELKMDLNEKLCYENPKYTVNSAKTPKTKDLLNRYVAVKINYKFGDEDEILDGDKINEWLSVDENLDVVINKNAVMKYVNELSRKYDTVGIARNFKTSTGKIIEVKGGLYGWKINQEAETEALLENIIRGESIEKEPVYAQKALSRGEDEIGNTYVEINITRQHLWFYKDGKLITQGPIVTGNPNRGNATVTGTFMLNYKQKSTTLRGAGYAAEVKYWMPFYGNVGIHDASWRYAFGGQIYKSAGTHGCINAPLHLAKAIFDNIEEGVPIISYEE</sequence>
<evidence type="ECO:0000256" key="4">
    <source>
        <dbReference type="ARBA" id="ARBA00022984"/>
    </source>
</evidence>
<dbReference type="GO" id="GO:0071555">
    <property type="term" value="P:cell wall organization"/>
    <property type="evidence" value="ECO:0007669"/>
    <property type="project" value="UniProtKB-UniRule"/>
</dbReference>